<dbReference type="PROSITE" id="PS50097">
    <property type="entry name" value="BTB"/>
    <property type="match status" value="1"/>
</dbReference>
<evidence type="ECO:0000259" key="4">
    <source>
        <dbReference type="PROSITE" id="PS50097"/>
    </source>
</evidence>
<dbReference type="InterPro" id="IPR058923">
    <property type="entry name" value="RCC1-like_dom"/>
</dbReference>
<evidence type="ECO:0000313" key="7">
    <source>
        <dbReference type="Proteomes" id="UP000677228"/>
    </source>
</evidence>
<dbReference type="SUPFAM" id="SSF50985">
    <property type="entry name" value="RCC1/BLIP-II"/>
    <property type="match status" value="1"/>
</dbReference>
<reference evidence="5" key="1">
    <citation type="submission" date="2021-02" db="EMBL/GenBank/DDBJ databases">
        <authorList>
            <person name="Nowell W R."/>
        </authorList>
    </citation>
    <scope>NUCLEOTIDE SEQUENCE</scope>
</reference>
<evidence type="ECO:0000256" key="3">
    <source>
        <dbReference type="PROSITE-ProRule" id="PRU00235"/>
    </source>
</evidence>
<dbReference type="Pfam" id="PF00651">
    <property type="entry name" value="BTB"/>
    <property type="match status" value="1"/>
</dbReference>
<evidence type="ECO:0000313" key="5">
    <source>
        <dbReference type="EMBL" id="CAF0932926.1"/>
    </source>
</evidence>
<dbReference type="Pfam" id="PF07707">
    <property type="entry name" value="BACK"/>
    <property type="match status" value="1"/>
</dbReference>
<evidence type="ECO:0000256" key="2">
    <source>
        <dbReference type="ARBA" id="ARBA00022737"/>
    </source>
</evidence>
<sequence>MLETKYWNVFAMLDTFELEKIMFACVFGSGSEVIYVTKDDDVYAFGNNNHCCLGLGDDIASFEPRRIEILCQKKVKNIAYGFGPHVLALTEGHNSYGQVGNNSTTHVSTPYCLSTSFFNDKKIQVIACGHYYSACIAVDGEIYMWGHNNCGQLGLGSTQNHITPKKVHFVSDFKRKPVSISCSQTSTFVLFDNGEVFAWGYNGNAQLGIGNSMNQTTPFKISFPATHDIIIIQLACGYAHVLALASDGSVFTWGSNTFGQLGYNNKTNGLTPQRINLSIRIVEILASNHSHLSCGLSSSNEVYMWGFCKSHEVLRPLLTKFTSMTDVFGSFAQVAVSPKMLYSTEKTPHIPLLESISKSFNNPALSDIIFVVGDEHIYVNKYLLKIRSQYFNTLFGERWTKSTDSSMLTSTINSINPSVEKIVVKEQYSPSVYRSFLNYFYTDKIIVKSEDVLELLELANYYCEPQVKIECERIIKQSITIDNALALYQTSIQHQADDLREHCLKFCLNNLTAVCHTDAFQSLDSELLKNIMLKACEHGIVKT</sequence>
<dbReference type="Pfam" id="PF25390">
    <property type="entry name" value="WD40_RLD"/>
    <property type="match status" value="1"/>
</dbReference>
<feature type="domain" description="BTB" evidence="4">
    <location>
        <begin position="366"/>
        <end position="449"/>
    </location>
</feature>
<dbReference type="PRINTS" id="PR00633">
    <property type="entry name" value="RCCNDNSATION"/>
</dbReference>
<dbReference type="Proteomes" id="UP000682733">
    <property type="component" value="Unassembled WGS sequence"/>
</dbReference>
<evidence type="ECO:0000313" key="6">
    <source>
        <dbReference type="EMBL" id="CAF3709011.1"/>
    </source>
</evidence>
<proteinExistence type="predicted"/>
<dbReference type="PANTHER" id="PTHR45982">
    <property type="entry name" value="REGULATOR OF CHROMOSOME CONDENSATION"/>
    <property type="match status" value="1"/>
</dbReference>
<gene>
    <name evidence="5" type="ORF">OVA965_LOCUS11231</name>
    <name evidence="6" type="ORF">TMI583_LOCUS11227</name>
</gene>
<feature type="repeat" description="RCC1" evidence="3">
    <location>
        <begin position="248"/>
        <end position="297"/>
    </location>
</feature>
<dbReference type="InterPro" id="IPR051553">
    <property type="entry name" value="Ran_GTPase-activating"/>
</dbReference>
<dbReference type="SMART" id="SM00225">
    <property type="entry name" value="BTB"/>
    <property type="match status" value="1"/>
</dbReference>
<dbReference type="Pfam" id="PF00415">
    <property type="entry name" value="RCC1"/>
    <property type="match status" value="1"/>
</dbReference>
<feature type="repeat" description="RCC1" evidence="3">
    <location>
        <begin position="140"/>
        <end position="193"/>
    </location>
</feature>
<dbReference type="InterPro" id="IPR011705">
    <property type="entry name" value="BACK"/>
</dbReference>
<dbReference type="InterPro" id="IPR009091">
    <property type="entry name" value="RCC1/BLIP-II"/>
</dbReference>
<comment type="caution">
    <text evidence="5">The sequence shown here is derived from an EMBL/GenBank/DDBJ whole genome shotgun (WGS) entry which is preliminary data.</text>
</comment>
<organism evidence="5 7">
    <name type="scientific">Didymodactylos carnosus</name>
    <dbReference type="NCBI Taxonomy" id="1234261"/>
    <lineage>
        <taxon>Eukaryota</taxon>
        <taxon>Metazoa</taxon>
        <taxon>Spiralia</taxon>
        <taxon>Gnathifera</taxon>
        <taxon>Rotifera</taxon>
        <taxon>Eurotatoria</taxon>
        <taxon>Bdelloidea</taxon>
        <taxon>Philodinida</taxon>
        <taxon>Philodinidae</taxon>
        <taxon>Didymodactylos</taxon>
    </lineage>
</organism>
<dbReference type="EMBL" id="CAJOBA010004298">
    <property type="protein sequence ID" value="CAF3709011.1"/>
    <property type="molecule type" value="Genomic_DNA"/>
</dbReference>
<dbReference type="SUPFAM" id="SSF54695">
    <property type="entry name" value="POZ domain"/>
    <property type="match status" value="1"/>
</dbReference>
<dbReference type="InterPro" id="IPR011333">
    <property type="entry name" value="SKP1/BTB/POZ_sf"/>
</dbReference>
<dbReference type="AlphaFoldDB" id="A0A8S2DGF5"/>
<name>A0A8S2DGF5_9BILA</name>
<feature type="repeat" description="RCC1" evidence="3">
    <location>
        <begin position="194"/>
        <end position="247"/>
    </location>
</feature>
<protein>
    <recommendedName>
        <fullName evidence="4">BTB domain-containing protein</fullName>
    </recommendedName>
</protein>
<dbReference type="Proteomes" id="UP000677228">
    <property type="component" value="Unassembled WGS sequence"/>
</dbReference>
<dbReference type="EMBL" id="CAJNOK010004296">
    <property type="protein sequence ID" value="CAF0932926.1"/>
    <property type="molecule type" value="Genomic_DNA"/>
</dbReference>
<dbReference type="Gene3D" id="3.30.710.10">
    <property type="entry name" value="Potassium Channel Kv1.1, Chain A"/>
    <property type="match status" value="1"/>
</dbReference>
<dbReference type="Gene3D" id="2.130.10.30">
    <property type="entry name" value="Regulator of chromosome condensation 1/beta-lactamase-inhibitor protein II"/>
    <property type="match status" value="2"/>
</dbReference>
<dbReference type="InterPro" id="IPR000210">
    <property type="entry name" value="BTB/POZ_dom"/>
</dbReference>
<accession>A0A8S2DGF5</accession>
<dbReference type="InterPro" id="IPR000408">
    <property type="entry name" value="Reg_chr_condens"/>
</dbReference>
<feature type="repeat" description="RCC1" evidence="3">
    <location>
        <begin position="40"/>
        <end position="91"/>
    </location>
</feature>
<evidence type="ECO:0000256" key="1">
    <source>
        <dbReference type="ARBA" id="ARBA00022658"/>
    </source>
</evidence>
<dbReference type="PANTHER" id="PTHR45982:SF4">
    <property type="entry name" value="PHR DOMAIN-CONTAINING PROTEIN"/>
    <property type="match status" value="1"/>
</dbReference>
<dbReference type="PROSITE" id="PS50012">
    <property type="entry name" value="RCC1_3"/>
    <property type="match status" value="4"/>
</dbReference>
<keyword evidence="2" id="KW-0677">Repeat</keyword>
<keyword evidence="1" id="KW-0344">Guanine-nucleotide releasing factor</keyword>